<comment type="caution">
    <text evidence="2">The sequence shown here is derived from an EMBL/GenBank/DDBJ whole genome shotgun (WGS) entry which is preliminary data.</text>
</comment>
<evidence type="ECO:0000313" key="3">
    <source>
        <dbReference type="Proteomes" id="UP001230426"/>
    </source>
</evidence>
<proteinExistence type="predicted"/>
<keyword evidence="2" id="KW-0540">Nuclease</keyword>
<keyword evidence="1" id="KW-0812">Transmembrane</keyword>
<sequence>MLLFTLAANAVEPAGDFLTNPLFLGPLAAFVFLIFVNEIVVPGRAYRRVVDENARLSGVIETVVPIAQSMVDSAKQNAAVLEDVVAVLEDVTTRLAEAKNPQAKDSNTAKA</sequence>
<dbReference type="RefSeq" id="WP_306876227.1">
    <property type="nucleotide sequence ID" value="NZ_JAUSRB010000004.1"/>
</dbReference>
<keyword evidence="1" id="KW-0472">Membrane</keyword>
<keyword evidence="2" id="KW-0378">Hydrolase</keyword>
<dbReference type="GO" id="GO:0004527">
    <property type="term" value="F:exonuclease activity"/>
    <property type="evidence" value="ECO:0007669"/>
    <property type="project" value="UniProtKB-KW"/>
</dbReference>
<feature type="transmembrane region" description="Helical" evidence="1">
    <location>
        <begin position="23"/>
        <end position="41"/>
    </location>
</feature>
<keyword evidence="1" id="KW-1133">Transmembrane helix</keyword>
<organism evidence="2 3">
    <name type="scientific">Streptosporangium brasiliense</name>
    <dbReference type="NCBI Taxonomy" id="47480"/>
    <lineage>
        <taxon>Bacteria</taxon>
        <taxon>Bacillati</taxon>
        <taxon>Actinomycetota</taxon>
        <taxon>Actinomycetes</taxon>
        <taxon>Streptosporangiales</taxon>
        <taxon>Streptosporangiaceae</taxon>
        <taxon>Streptosporangium</taxon>
    </lineage>
</organism>
<keyword evidence="2" id="KW-0269">Exonuclease</keyword>
<accession>A0ABT9RM33</accession>
<dbReference type="Proteomes" id="UP001230426">
    <property type="component" value="Unassembled WGS sequence"/>
</dbReference>
<evidence type="ECO:0000313" key="2">
    <source>
        <dbReference type="EMBL" id="MDP9870356.1"/>
    </source>
</evidence>
<evidence type="ECO:0000256" key="1">
    <source>
        <dbReference type="SAM" id="Phobius"/>
    </source>
</evidence>
<reference evidence="2 3" key="1">
    <citation type="submission" date="2023-07" db="EMBL/GenBank/DDBJ databases">
        <title>Sequencing the genomes of 1000 actinobacteria strains.</title>
        <authorList>
            <person name="Klenk H.-P."/>
        </authorList>
    </citation>
    <scope>NUCLEOTIDE SEQUENCE [LARGE SCALE GENOMIC DNA]</scope>
    <source>
        <strain evidence="2 3">DSM 44109</strain>
    </source>
</reference>
<gene>
    <name evidence="2" type="ORF">J2S55_009694</name>
</gene>
<keyword evidence="3" id="KW-1185">Reference proteome</keyword>
<protein>
    <submittedName>
        <fullName evidence="2">Inhibitor of KinA sporulation pathway (Predicted exonuclease)</fullName>
    </submittedName>
</protein>
<name>A0ABT9RM33_9ACTN</name>
<dbReference type="EMBL" id="JAUSRB010000004">
    <property type="protein sequence ID" value="MDP9870356.1"/>
    <property type="molecule type" value="Genomic_DNA"/>
</dbReference>